<evidence type="ECO:0000259" key="12">
    <source>
        <dbReference type="Pfam" id="PF02836"/>
    </source>
</evidence>
<evidence type="ECO:0000313" key="16">
    <source>
        <dbReference type="Proteomes" id="UP000831113"/>
    </source>
</evidence>
<dbReference type="GO" id="GO:0016787">
    <property type="term" value="F:hydrolase activity"/>
    <property type="evidence" value="ECO:0007669"/>
    <property type="project" value="UniProtKB-KW"/>
</dbReference>
<comment type="catalytic activity">
    <reaction evidence="1">
        <text>Hydrolysis of terminal non-reducing beta-D-galactose residues in beta-D-galactosides.</text>
        <dbReference type="EC" id="3.2.1.23"/>
    </reaction>
</comment>
<keyword evidence="8" id="KW-0326">Glycosidase</keyword>
<reference evidence="15 16" key="1">
    <citation type="submission" date="2022-03" db="EMBL/GenBank/DDBJ databases">
        <title>Hymenobactersp. isolated from the air.</title>
        <authorList>
            <person name="Won M."/>
            <person name="Kwon S.-W."/>
        </authorList>
    </citation>
    <scope>NUCLEOTIDE SEQUENCE [LARGE SCALE GENOMIC DNA]</scope>
    <source>
        <strain evidence="15 16">KACC 21982</strain>
    </source>
</reference>
<dbReference type="Pfam" id="PF02929">
    <property type="entry name" value="Bgal_small_N"/>
    <property type="match status" value="1"/>
</dbReference>
<feature type="domain" description="Glycoside hydrolase family 2 immunoglobulin-like beta-sandwich" evidence="11">
    <location>
        <begin position="187"/>
        <end position="286"/>
    </location>
</feature>
<proteinExistence type="inferred from homology"/>
<dbReference type="EMBL" id="CP094669">
    <property type="protein sequence ID" value="UOG75975.1"/>
    <property type="molecule type" value="Genomic_DNA"/>
</dbReference>
<evidence type="ECO:0000256" key="9">
    <source>
        <dbReference type="ARBA" id="ARBA00032230"/>
    </source>
</evidence>
<dbReference type="InterPro" id="IPR006103">
    <property type="entry name" value="Glyco_hydro_2_cat"/>
</dbReference>
<evidence type="ECO:0000256" key="6">
    <source>
        <dbReference type="ARBA" id="ARBA00022801"/>
    </source>
</evidence>
<dbReference type="InterPro" id="IPR004199">
    <property type="entry name" value="B-gal_small/dom_5"/>
</dbReference>
<organism evidence="15 16">
    <name type="scientific">Hymenobacter tibetensis</name>
    <dbReference type="NCBI Taxonomy" id="497967"/>
    <lineage>
        <taxon>Bacteria</taxon>
        <taxon>Pseudomonadati</taxon>
        <taxon>Bacteroidota</taxon>
        <taxon>Cytophagia</taxon>
        <taxon>Cytophagales</taxon>
        <taxon>Hymenobacteraceae</taxon>
        <taxon>Hymenobacter</taxon>
    </lineage>
</organism>
<accession>A0ABY4D393</accession>
<dbReference type="PANTHER" id="PTHR46323:SF2">
    <property type="entry name" value="BETA-GALACTOSIDASE"/>
    <property type="match status" value="1"/>
</dbReference>
<evidence type="ECO:0000259" key="13">
    <source>
        <dbReference type="Pfam" id="PF02837"/>
    </source>
</evidence>
<evidence type="ECO:0000256" key="10">
    <source>
        <dbReference type="SAM" id="SignalP"/>
    </source>
</evidence>
<sequence>MPKLLLALLLCLAATGLRAQGTETMFLSGTDKDHTKKWKFYCTAGRNSGKWTTIPVPSNWELQGFGKYNYGHDKDAERGKEKGLYKYEFKVPKNWDGKTINLVFDGSMSDTEVKINGQSAGPMHQGSYYRFKYDITKLLKPGKTNLLEATVAKHSANESVNDAERRGDFWLFGGIFRPVFLEALPTTHINRVAVDAKADGSFRADVYTQGTAADEVVGQLYTLDGQKAGAEFRSAVAAGGAATRLQTTLTQAKLWTPESPNLYRVAFTLRKGGQPVHTVDKRIGFRTVELRERDGIYVNGAKIKFKGVCRHSFWPTSGRTTSKALSILDVNLMKDMNMNAVRMSHYPPDDHFLAACDSLGLMVLDEVAGWHGNYDTPTGTKLTEEMVRKDETHPSIVVWVNGNEGGHNFDFDPVLDRMDLQKRPVIHAWQVFRGTDTQHYINYDYGNGTHLQGHNVVFPTEFLHGLYDGGHGAGLEDYWEQMWAHPRSAGGFLWDFSDAGVVRTDKGGILDTDGNHGADGILGPYREKEGSYFTIKEVWSPVFFERREITPAFDGSFRVQNRFHYTNLNQCKFTWKLAQLPGPGSKAAPVTKTGTVAAPSVTPNGTYGTLKLDLPTDWQQHDVLYITAQDPAGREIYTWSWPIARPDAVAKQLIRMDGPSAARLTETDSLYTVSANGVELTFGRKSGVLRTVRNAKGVIPLTNGPVLAEGETMFEGLTQRQDGQNVVVEAKFAKKSRYQSLQWTVYPSGWVRMSAKYFPKDYDFALAGLSFTYPEKEVKGAQWRGDGPYRVWKDRIKGTNLGVWTKGYNDTSTGEMEGTRGPEYPEFKGYYSNFYWLTLQTTGQPFTVVCDQEDVYLRLFTPRFSATPYNTAPAFPSGSISFMHGITPIGTKSQKAENMGPMGKTNMYYDYSKDPSYAKEITLYFDFTGQQATPAAVGKR</sequence>
<evidence type="ECO:0000256" key="8">
    <source>
        <dbReference type="ARBA" id="ARBA00023295"/>
    </source>
</evidence>
<keyword evidence="10" id="KW-0732">Signal</keyword>
<dbReference type="SUPFAM" id="SSF49785">
    <property type="entry name" value="Galactose-binding domain-like"/>
    <property type="match status" value="1"/>
</dbReference>
<feature type="domain" description="Glycoside hydrolase family 2 catalytic" evidence="12">
    <location>
        <begin position="289"/>
        <end position="505"/>
    </location>
</feature>
<dbReference type="InterPro" id="IPR006104">
    <property type="entry name" value="Glyco_hydro_2_N"/>
</dbReference>
<dbReference type="Gene3D" id="2.70.98.10">
    <property type="match status" value="1"/>
</dbReference>
<evidence type="ECO:0000313" key="15">
    <source>
        <dbReference type="EMBL" id="UOG75975.1"/>
    </source>
</evidence>
<dbReference type="Pfam" id="PF02836">
    <property type="entry name" value="Glyco_hydro_2_C"/>
    <property type="match status" value="1"/>
</dbReference>
<dbReference type="InterPro" id="IPR050347">
    <property type="entry name" value="Bact_Beta-galactosidase"/>
</dbReference>
<dbReference type="InterPro" id="IPR013783">
    <property type="entry name" value="Ig-like_fold"/>
</dbReference>
<dbReference type="Proteomes" id="UP000831113">
    <property type="component" value="Chromosome"/>
</dbReference>
<comment type="subunit">
    <text evidence="4">Monomer.</text>
</comment>
<dbReference type="InterPro" id="IPR036156">
    <property type="entry name" value="Beta-gal/glucu_dom_sf"/>
</dbReference>
<dbReference type="Pfam" id="PF00703">
    <property type="entry name" value="Glyco_hydro_2"/>
    <property type="match status" value="1"/>
</dbReference>
<dbReference type="InterPro" id="IPR011013">
    <property type="entry name" value="Gal_mutarotase_sf_dom"/>
</dbReference>
<comment type="similarity">
    <text evidence="3">Belongs to the glycosyl hydrolase 2 family.</text>
</comment>
<dbReference type="EC" id="3.2.1.23" evidence="5"/>
<feature type="signal peptide" evidence="10">
    <location>
        <begin position="1"/>
        <end position="19"/>
    </location>
</feature>
<dbReference type="Gene3D" id="2.60.40.10">
    <property type="entry name" value="Immunoglobulins"/>
    <property type="match status" value="1"/>
</dbReference>
<dbReference type="Pfam" id="PF02837">
    <property type="entry name" value="Glyco_hydro_2_N"/>
    <property type="match status" value="1"/>
</dbReference>
<dbReference type="PANTHER" id="PTHR46323">
    <property type="entry name" value="BETA-GALACTOSIDASE"/>
    <property type="match status" value="1"/>
</dbReference>
<dbReference type="InterPro" id="IPR008979">
    <property type="entry name" value="Galactose-bd-like_sf"/>
</dbReference>
<evidence type="ECO:0000259" key="11">
    <source>
        <dbReference type="Pfam" id="PF00703"/>
    </source>
</evidence>
<keyword evidence="7" id="KW-0106">Calcium</keyword>
<dbReference type="InterPro" id="IPR006101">
    <property type="entry name" value="Glyco_hydro_2"/>
</dbReference>
<protein>
    <recommendedName>
        <fullName evidence="5">beta-galactosidase</fullName>
        <ecNumber evidence="5">3.2.1.23</ecNumber>
    </recommendedName>
    <alternativeName>
        <fullName evidence="9">Lactase</fullName>
    </alternativeName>
</protein>
<name>A0ABY4D393_9BACT</name>
<keyword evidence="16" id="KW-1185">Reference proteome</keyword>
<dbReference type="SUPFAM" id="SSF49303">
    <property type="entry name" value="beta-Galactosidase/glucuronidase domain"/>
    <property type="match status" value="1"/>
</dbReference>
<evidence type="ECO:0000259" key="14">
    <source>
        <dbReference type="Pfam" id="PF02929"/>
    </source>
</evidence>
<dbReference type="SUPFAM" id="SSF74650">
    <property type="entry name" value="Galactose mutarotase-like"/>
    <property type="match status" value="1"/>
</dbReference>
<gene>
    <name evidence="15" type="ORF">MTX78_05085</name>
</gene>
<dbReference type="InterPro" id="IPR017853">
    <property type="entry name" value="GH"/>
</dbReference>
<evidence type="ECO:0000256" key="4">
    <source>
        <dbReference type="ARBA" id="ARBA00011245"/>
    </source>
</evidence>
<dbReference type="PRINTS" id="PR00132">
    <property type="entry name" value="GLHYDRLASE2"/>
</dbReference>
<evidence type="ECO:0000256" key="1">
    <source>
        <dbReference type="ARBA" id="ARBA00001412"/>
    </source>
</evidence>
<evidence type="ECO:0000256" key="3">
    <source>
        <dbReference type="ARBA" id="ARBA00007401"/>
    </source>
</evidence>
<feature type="chain" id="PRO_5045817878" description="beta-galactosidase" evidence="10">
    <location>
        <begin position="20"/>
        <end position="940"/>
    </location>
</feature>
<dbReference type="Gene3D" id="2.60.120.260">
    <property type="entry name" value="Galactose-binding domain-like"/>
    <property type="match status" value="1"/>
</dbReference>
<comment type="cofactor">
    <cofactor evidence="2">
        <name>Ca(2+)</name>
        <dbReference type="ChEBI" id="CHEBI:29108"/>
    </cofactor>
</comment>
<dbReference type="RefSeq" id="WP_243800492.1">
    <property type="nucleotide sequence ID" value="NZ_CP094669.1"/>
</dbReference>
<evidence type="ECO:0000256" key="5">
    <source>
        <dbReference type="ARBA" id="ARBA00012756"/>
    </source>
</evidence>
<evidence type="ECO:0000256" key="2">
    <source>
        <dbReference type="ARBA" id="ARBA00001913"/>
    </source>
</evidence>
<evidence type="ECO:0000256" key="7">
    <source>
        <dbReference type="ARBA" id="ARBA00022837"/>
    </source>
</evidence>
<keyword evidence="6 15" id="KW-0378">Hydrolase</keyword>
<dbReference type="SUPFAM" id="SSF51445">
    <property type="entry name" value="(Trans)glycosidases"/>
    <property type="match status" value="1"/>
</dbReference>
<feature type="domain" description="Glycosyl hydrolases family 2 sugar binding" evidence="13">
    <location>
        <begin position="52"/>
        <end position="185"/>
    </location>
</feature>
<dbReference type="InterPro" id="IPR014718">
    <property type="entry name" value="GH-type_carb-bd"/>
</dbReference>
<dbReference type="Gene3D" id="3.20.20.80">
    <property type="entry name" value="Glycosidases"/>
    <property type="match status" value="1"/>
</dbReference>
<feature type="domain" description="Beta galactosidase small chain/" evidence="14">
    <location>
        <begin position="721"/>
        <end position="870"/>
    </location>
</feature>
<dbReference type="InterPro" id="IPR006102">
    <property type="entry name" value="Ig-like_GH2"/>
</dbReference>